<evidence type="ECO:0000256" key="3">
    <source>
        <dbReference type="SAM" id="SignalP"/>
    </source>
</evidence>
<feature type="compositionally biased region" description="Polar residues" evidence="2">
    <location>
        <begin position="62"/>
        <end position="76"/>
    </location>
</feature>
<feature type="signal peptide" evidence="3">
    <location>
        <begin position="1"/>
        <end position="25"/>
    </location>
</feature>
<evidence type="ECO:0000256" key="1">
    <source>
        <dbReference type="SAM" id="Coils"/>
    </source>
</evidence>
<dbReference type="AlphaFoldDB" id="A0AAW2H4B9"/>
<evidence type="ECO:0000313" key="5">
    <source>
        <dbReference type="Proteomes" id="UP001430953"/>
    </source>
</evidence>
<accession>A0AAW2H4B9</accession>
<gene>
    <name evidence="4" type="ORF">PUN28_001301</name>
</gene>
<protein>
    <submittedName>
        <fullName evidence="4">Uncharacterized protein</fullName>
    </submittedName>
</protein>
<proteinExistence type="predicted"/>
<evidence type="ECO:0000256" key="2">
    <source>
        <dbReference type="SAM" id="MobiDB-lite"/>
    </source>
</evidence>
<feature type="coiled-coil region" evidence="1">
    <location>
        <begin position="108"/>
        <end position="147"/>
    </location>
</feature>
<sequence>MYISVNCFAASWLLLCLAVPFYTRAEKPDWITYEIDVPVHQFRPIQSKTISTKEQFRINTPKSSQYNVHHSKSSLAHPTKNRHPQNNVKLNAARFMPEYQLEEAYRPHSQYVKNRETEEENATRLKRKELRDRNEEIMKKMNLLDKVLSEDTDENDVERNTVEDEIVAEMKMSEETKRVVRQVRKRRPGFFWTLARLTFETFNDTRSAIKQISSFINQTIEPETTTRRSASSNSLTIANTTTIAPASEQNNTSSDVGGVNATMTTTTTTEAPFRFTTTNLQNLVLRNLRGLVRLFNIEWQDALNQSEITVREFQKNLGNQVGSYLQDNPNAF</sequence>
<dbReference type="Proteomes" id="UP001430953">
    <property type="component" value="Unassembled WGS sequence"/>
</dbReference>
<name>A0AAW2H4B9_9HYME</name>
<organism evidence="4 5">
    <name type="scientific">Cardiocondyla obscurior</name>
    <dbReference type="NCBI Taxonomy" id="286306"/>
    <lineage>
        <taxon>Eukaryota</taxon>
        <taxon>Metazoa</taxon>
        <taxon>Ecdysozoa</taxon>
        <taxon>Arthropoda</taxon>
        <taxon>Hexapoda</taxon>
        <taxon>Insecta</taxon>
        <taxon>Pterygota</taxon>
        <taxon>Neoptera</taxon>
        <taxon>Endopterygota</taxon>
        <taxon>Hymenoptera</taxon>
        <taxon>Apocrita</taxon>
        <taxon>Aculeata</taxon>
        <taxon>Formicoidea</taxon>
        <taxon>Formicidae</taxon>
        <taxon>Myrmicinae</taxon>
        <taxon>Cardiocondyla</taxon>
    </lineage>
</organism>
<dbReference type="EMBL" id="JADYXP020000001">
    <property type="protein sequence ID" value="KAL0134420.1"/>
    <property type="molecule type" value="Genomic_DNA"/>
</dbReference>
<feature type="region of interest" description="Disordered" evidence="2">
    <location>
        <begin position="62"/>
        <end position="85"/>
    </location>
</feature>
<reference evidence="4 5" key="1">
    <citation type="submission" date="2023-03" db="EMBL/GenBank/DDBJ databases">
        <title>High recombination rates correlate with genetic variation in Cardiocondyla obscurior ants.</title>
        <authorList>
            <person name="Errbii M."/>
        </authorList>
    </citation>
    <scope>NUCLEOTIDE SEQUENCE [LARGE SCALE GENOMIC DNA]</scope>
    <source>
        <strain evidence="4">Alpha-2009</strain>
        <tissue evidence="4">Whole body</tissue>
    </source>
</reference>
<comment type="caution">
    <text evidence="4">The sequence shown here is derived from an EMBL/GenBank/DDBJ whole genome shotgun (WGS) entry which is preliminary data.</text>
</comment>
<keyword evidence="1" id="KW-0175">Coiled coil</keyword>
<keyword evidence="5" id="KW-1185">Reference proteome</keyword>
<feature type="chain" id="PRO_5043878720" evidence="3">
    <location>
        <begin position="26"/>
        <end position="332"/>
    </location>
</feature>
<keyword evidence="3" id="KW-0732">Signal</keyword>
<evidence type="ECO:0000313" key="4">
    <source>
        <dbReference type="EMBL" id="KAL0134420.1"/>
    </source>
</evidence>